<keyword evidence="2" id="KW-1185">Reference proteome</keyword>
<sequence length="604" mass="71064">MDQRTCIKFCVKNEIKCADAFQMLTVAYGEATLDRSNVYRWYKMFSEGREDVNDEERAGRPSTSTTDEKINEVEKMILANRRITVKEVAEDLNILIGSCHSIFINDLGMRLVDTKFVPKLLNCDQKQHRINIANEMLDSVRDDPNLPQRVITDDEAWVYGYDVETKAQSSQWKLPHEPRPKKAHQVRSNVKVSLTVFFDCRGEVHHEFLPQGRKVNKEYYLQVMRNLREAIRQKRRDLWKNKNWLLHHDNAPAHISLLVRDFLAKNNTLMMPQPPYSPDLAPCDFFLFPKLKRPMKRQCYATLDEIKTASKEELKKILKKDFLKCFEDWKNCWHKCTKQDLWERLLLIIKQFEEHGLVEIVYFWHKGIRNNNYTLILELEFKVTIPLKRLTEVTEMSRVKLNVLVRCTWDPSRTDSRLEGRGGVFLFLGLLLEKDFPDLPLEQHSSMFSNLLVFSRSLRYSLHHTDEDQQPETQTLDLLKLAFGNENVNKPTTFRWFSQFKNGMESVKDEKRVGRPILHRNPEKVSQISNLIKENPQIGLRNIEEETGKSKSLVGSIIKEDLQLKKTPSKIVPKMLTIQQKENHIEVAKKCLKWWKKTLIGRKK</sequence>
<dbReference type="PANTHER" id="PTHR46060:SF1">
    <property type="entry name" value="MARINER MOS1 TRANSPOSASE-LIKE PROTEIN"/>
    <property type="match status" value="1"/>
</dbReference>
<dbReference type="EMBL" id="CP092868">
    <property type="protein sequence ID" value="UYV69087.1"/>
    <property type="molecule type" value="Genomic_DNA"/>
</dbReference>
<dbReference type="Pfam" id="PF01359">
    <property type="entry name" value="Transposase_1"/>
    <property type="match status" value="1"/>
</dbReference>
<evidence type="ECO:0008006" key="3">
    <source>
        <dbReference type="Google" id="ProtNLM"/>
    </source>
</evidence>
<dbReference type="PANTHER" id="PTHR46060">
    <property type="entry name" value="MARINER MOS1 TRANSPOSASE-LIKE PROTEIN"/>
    <property type="match status" value="1"/>
</dbReference>
<accession>A0ABY6KJQ9</accession>
<proteinExistence type="predicted"/>
<evidence type="ECO:0000313" key="2">
    <source>
        <dbReference type="Proteomes" id="UP001235939"/>
    </source>
</evidence>
<reference evidence="1 2" key="1">
    <citation type="submission" date="2022-01" db="EMBL/GenBank/DDBJ databases">
        <title>A chromosomal length assembly of Cordylochernes scorpioides.</title>
        <authorList>
            <person name="Zeh D."/>
            <person name="Zeh J."/>
        </authorList>
    </citation>
    <scope>NUCLEOTIDE SEQUENCE [LARGE SCALE GENOMIC DNA]</scope>
    <source>
        <strain evidence="1">IN4F17</strain>
        <tissue evidence="1">Whole Body</tissue>
    </source>
</reference>
<dbReference type="Gene3D" id="1.10.10.1450">
    <property type="match status" value="1"/>
</dbReference>
<gene>
    <name evidence="1" type="ORF">LAZ67_6002340</name>
</gene>
<dbReference type="InterPro" id="IPR036397">
    <property type="entry name" value="RNaseH_sf"/>
</dbReference>
<protein>
    <recommendedName>
        <fullName evidence="3">Mos1 transposase HTH domain-containing protein</fullName>
    </recommendedName>
</protein>
<evidence type="ECO:0000313" key="1">
    <source>
        <dbReference type="EMBL" id="UYV69087.1"/>
    </source>
</evidence>
<dbReference type="Proteomes" id="UP001235939">
    <property type="component" value="Chromosome 06"/>
</dbReference>
<organism evidence="1 2">
    <name type="scientific">Cordylochernes scorpioides</name>
    <dbReference type="NCBI Taxonomy" id="51811"/>
    <lineage>
        <taxon>Eukaryota</taxon>
        <taxon>Metazoa</taxon>
        <taxon>Ecdysozoa</taxon>
        <taxon>Arthropoda</taxon>
        <taxon>Chelicerata</taxon>
        <taxon>Arachnida</taxon>
        <taxon>Pseudoscorpiones</taxon>
        <taxon>Cheliferoidea</taxon>
        <taxon>Chernetidae</taxon>
        <taxon>Cordylochernes</taxon>
    </lineage>
</organism>
<dbReference type="Gene3D" id="3.30.420.10">
    <property type="entry name" value="Ribonuclease H-like superfamily/Ribonuclease H"/>
    <property type="match status" value="1"/>
</dbReference>
<dbReference type="InterPro" id="IPR052709">
    <property type="entry name" value="Transposase-MT_Hybrid"/>
</dbReference>
<dbReference type="InterPro" id="IPR001888">
    <property type="entry name" value="Transposase_1"/>
</dbReference>
<name>A0ABY6KJQ9_9ARAC</name>